<accession>A0ABN1TWZ5</accession>
<dbReference type="Gene3D" id="3.90.226.10">
    <property type="entry name" value="2-enoyl-CoA Hydratase, Chain A, domain 1"/>
    <property type="match status" value="1"/>
</dbReference>
<comment type="caution">
    <text evidence="2">The sequence shown here is derived from an EMBL/GenBank/DDBJ whole genome shotgun (WGS) entry which is preliminary data.</text>
</comment>
<gene>
    <name evidence="2" type="ORF">GCM10009668_28280</name>
</gene>
<protein>
    <submittedName>
        <fullName evidence="2">Enoyl-CoA hydratase/isomerase family protein</fullName>
    </submittedName>
</protein>
<dbReference type="Pfam" id="PF00378">
    <property type="entry name" value="ECH_1"/>
    <property type="match status" value="1"/>
</dbReference>
<evidence type="ECO:0000313" key="2">
    <source>
        <dbReference type="EMBL" id="GAA1106802.1"/>
    </source>
</evidence>
<dbReference type="PANTHER" id="PTHR42964">
    <property type="entry name" value="ENOYL-COA HYDRATASE"/>
    <property type="match status" value="1"/>
</dbReference>
<keyword evidence="3" id="KW-1185">Reference proteome</keyword>
<dbReference type="CDD" id="cd06558">
    <property type="entry name" value="crotonase-like"/>
    <property type="match status" value="1"/>
</dbReference>
<dbReference type="Proteomes" id="UP001501581">
    <property type="component" value="Unassembled WGS sequence"/>
</dbReference>
<dbReference type="InterPro" id="IPR051683">
    <property type="entry name" value="Enoyl-CoA_Hydratase/Isomerase"/>
</dbReference>
<name>A0ABN1TWZ5_9ACTN</name>
<dbReference type="SUPFAM" id="SSF52096">
    <property type="entry name" value="ClpP/crotonase"/>
    <property type="match status" value="1"/>
</dbReference>
<reference evidence="2 3" key="1">
    <citation type="journal article" date="2019" name="Int. J. Syst. Evol. Microbiol.">
        <title>The Global Catalogue of Microorganisms (GCM) 10K type strain sequencing project: providing services to taxonomists for standard genome sequencing and annotation.</title>
        <authorList>
            <consortium name="The Broad Institute Genomics Platform"/>
            <consortium name="The Broad Institute Genome Sequencing Center for Infectious Disease"/>
            <person name="Wu L."/>
            <person name="Ma J."/>
        </authorList>
    </citation>
    <scope>NUCLEOTIDE SEQUENCE [LARGE SCALE GENOMIC DNA]</scope>
    <source>
        <strain evidence="2 3">JCM 13008</strain>
    </source>
</reference>
<proteinExistence type="inferred from homology"/>
<organism evidence="2 3">
    <name type="scientific">Nocardioides dubius</name>
    <dbReference type="NCBI Taxonomy" id="317019"/>
    <lineage>
        <taxon>Bacteria</taxon>
        <taxon>Bacillati</taxon>
        <taxon>Actinomycetota</taxon>
        <taxon>Actinomycetes</taxon>
        <taxon>Propionibacteriales</taxon>
        <taxon>Nocardioidaceae</taxon>
        <taxon>Nocardioides</taxon>
    </lineage>
</organism>
<evidence type="ECO:0000256" key="1">
    <source>
        <dbReference type="ARBA" id="ARBA00005254"/>
    </source>
</evidence>
<dbReference type="InterPro" id="IPR029045">
    <property type="entry name" value="ClpP/crotonase-like_dom_sf"/>
</dbReference>
<dbReference type="PANTHER" id="PTHR42964:SF1">
    <property type="entry name" value="POLYKETIDE BIOSYNTHESIS ENOYL-COA HYDRATASE PKSH-RELATED"/>
    <property type="match status" value="1"/>
</dbReference>
<dbReference type="InterPro" id="IPR001753">
    <property type="entry name" value="Enoyl-CoA_hydra/iso"/>
</dbReference>
<evidence type="ECO:0000313" key="3">
    <source>
        <dbReference type="Proteomes" id="UP001501581"/>
    </source>
</evidence>
<sequence length="346" mass="36116">MSTRVETLRPEQLAQRRLAGQLLDLAGDGSAAPAVLVLELDEVIWSPSFVSETCAILDELTPVLIGVAAEPLPREAAPVLERLTTTLAPGGPGRSWVAMGSVEELLRAVCAHPDAALVLHGLLRATRALPVPDALAAEAAAYSALLAGPEFGRWLAAAPTRRGGLREDVVRLERDGGTLQITLDDPLRRNAFGRRMRDGLVDALQLAHLDPTVTLVRLVGEGPSFSAGGDLSEFGSAADPLAAYRARLGRSAAGALHRVADRTEAVVHGACVGAGIELPAFAGRIVASPDAWFCLPELAMGLVPGAGGTVSIPRRIGASRTAWMVLTGARIDAETARSWGLVDVVG</sequence>
<comment type="similarity">
    <text evidence="1">Belongs to the enoyl-CoA hydratase/isomerase family.</text>
</comment>
<dbReference type="RefSeq" id="WP_343995450.1">
    <property type="nucleotide sequence ID" value="NZ_BAAALG010000011.1"/>
</dbReference>
<dbReference type="EMBL" id="BAAALG010000011">
    <property type="protein sequence ID" value="GAA1106802.1"/>
    <property type="molecule type" value="Genomic_DNA"/>
</dbReference>